<evidence type="ECO:0000256" key="5">
    <source>
        <dbReference type="ARBA" id="ARBA00023136"/>
    </source>
</evidence>
<feature type="domain" description="Phage shock protein PspC N-terminal" evidence="7">
    <location>
        <begin position="108"/>
        <end position="165"/>
    </location>
</feature>
<dbReference type="Pfam" id="PF22744">
    <property type="entry name" value="Toast-rack_PspC-Cterm"/>
    <property type="match status" value="1"/>
</dbReference>
<dbReference type="InterPro" id="IPR007168">
    <property type="entry name" value="Phageshock_PspC_N"/>
</dbReference>
<dbReference type="PANTHER" id="PTHR33885:SF3">
    <property type="entry name" value="PHAGE SHOCK PROTEIN C"/>
    <property type="match status" value="1"/>
</dbReference>
<evidence type="ECO:0000259" key="8">
    <source>
        <dbReference type="Pfam" id="PF22571"/>
    </source>
</evidence>
<evidence type="ECO:0000259" key="9">
    <source>
        <dbReference type="Pfam" id="PF22744"/>
    </source>
</evidence>
<name>A0A4V1N229_9FLAO</name>
<keyword evidence="5 6" id="KW-0472">Membrane</keyword>
<evidence type="ECO:0000259" key="7">
    <source>
        <dbReference type="Pfam" id="PF04024"/>
    </source>
</evidence>
<feature type="transmembrane region" description="Helical" evidence="6">
    <location>
        <begin position="284"/>
        <end position="311"/>
    </location>
</feature>
<evidence type="ECO:0000256" key="3">
    <source>
        <dbReference type="ARBA" id="ARBA00022692"/>
    </source>
</evidence>
<proteinExistence type="predicted"/>
<dbReference type="EMBL" id="SBKN01000009">
    <property type="protein sequence ID" value="RXR20281.1"/>
    <property type="molecule type" value="Genomic_DNA"/>
</dbReference>
<feature type="domain" description="PspC-related transmembrane region" evidence="8">
    <location>
        <begin position="204"/>
        <end position="346"/>
    </location>
</feature>
<dbReference type="Pfam" id="PF04024">
    <property type="entry name" value="PspC"/>
    <property type="match status" value="1"/>
</dbReference>
<feature type="transmembrane region" description="Helical" evidence="6">
    <location>
        <begin position="236"/>
        <end position="264"/>
    </location>
</feature>
<feature type="transmembrane region" description="Helical" evidence="6">
    <location>
        <begin position="143"/>
        <end position="162"/>
    </location>
</feature>
<accession>A0A4V1N229</accession>
<keyword evidence="4 6" id="KW-1133">Transmembrane helix</keyword>
<organism evidence="10 11">
    <name type="scientific">Flavobacterium stagni</name>
    <dbReference type="NCBI Taxonomy" id="2506421"/>
    <lineage>
        <taxon>Bacteria</taxon>
        <taxon>Pseudomonadati</taxon>
        <taxon>Bacteroidota</taxon>
        <taxon>Flavobacteriia</taxon>
        <taxon>Flavobacteriales</taxon>
        <taxon>Flavobacteriaceae</taxon>
        <taxon>Flavobacterium</taxon>
    </lineage>
</organism>
<feature type="transmembrane region" description="Helical" evidence="6">
    <location>
        <begin position="117"/>
        <end position="137"/>
    </location>
</feature>
<dbReference type="AlphaFoldDB" id="A0A4V1N229"/>
<dbReference type="PANTHER" id="PTHR33885">
    <property type="entry name" value="PHAGE SHOCK PROTEIN C"/>
    <property type="match status" value="1"/>
</dbReference>
<protein>
    <submittedName>
        <fullName evidence="10">PspC domain-containing protein</fullName>
    </submittedName>
</protein>
<evidence type="ECO:0000256" key="4">
    <source>
        <dbReference type="ARBA" id="ARBA00022989"/>
    </source>
</evidence>
<dbReference type="InterPro" id="IPR052027">
    <property type="entry name" value="PspC"/>
</dbReference>
<comment type="caution">
    <text evidence="10">The sequence shown here is derived from an EMBL/GenBank/DDBJ whole genome shotgun (WGS) entry which is preliminary data.</text>
</comment>
<sequence length="582" mass="66601">MNKTVNINIGGLFFHIDEDAYQKLSRYFDAIKNSLTDATGKDEIMKDIEMRVAELFAERQQSDKHVINSKDVDEVVNVMGQPEDYRLDNEEKTKSEPEFKYPLPPKRKKLYRDKDRGLLGGVCTGLGHYFGVDAVWFKLFFLILAFGFGTGFLAYIILWIAMPKAVTTSEKLEMTGEPVTITNIEKKVREEFESVSQKFQNADYNELGQKVKHGAEDIGDRLGNVFQSFFKVFAKIIGAFILIFSSLAFFGFCVASVILIFTSQLPQNAAINMIVTPLGLETPFWLQGILLFLCFGIPFFFLMMLGMKLLVTNMRPMNNGIKYTLLAVWIVAVGVLISIIINEVTQTAFEGKDVIKEQIALQPNDTLTIKFVNNEFYDKDASPRHNDFCLLTNEKNKEVIYSNEIRMHVMETDEAQAYLRIEKLAVGKSAGEANSRAHKIDYGYKIQGNQLLLDNYWITEINNKFRKQKVEIYIYLPKGTLFKADGTVRHYDWSDDEYFNLHYSSDDYLYRVDEHKIRCVNCPPEENEFNDVIDTEEVEQVNDSTDRVTVKVNGVEIIKEQKSGEKGSLTINKDGIVIKKSN</sequence>
<evidence type="ECO:0000256" key="2">
    <source>
        <dbReference type="ARBA" id="ARBA00022475"/>
    </source>
</evidence>
<reference evidence="11" key="1">
    <citation type="submission" date="2019-01" db="EMBL/GenBank/DDBJ databases">
        <title>Cytophagaceae bacterium strain CAR-16.</title>
        <authorList>
            <person name="Chen W.-M."/>
        </authorList>
    </citation>
    <scope>NUCLEOTIDE SEQUENCE [LARGE SCALE GENOMIC DNA]</scope>
    <source>
        <strain evidence="11">WWJ-16</strain>
    </source>
</reference>
<dbReference type="OrthoDB" id="5772680at2"/>
<evidence type="ECO:0000256" key="1">
    <source>
        <dbReference type="ARBA" id="ARBA00004162"/>
    </source>
</evidence>
<dbReference type="InterPro" id="IPR054319">
    <property type="entry name" value="PspC-rel_ToastRack"/>
</dbReference>
<evidence type="ECO:0000313" key="11">
    <source>
        <dbReference type="Proteomes" id="UP000289857"/>
    </source>
</evidence>
<keyword evidence="11" id="KW-1185">Reference proteome</keyword>
<evidence type="ECO:0000313" key="10">
    <source>
        <dbReference type="EMBL" id="RXR20281.1"/>
    </source>
</evidence>
<dbReference type="InterPro" id="IPR054321">
    <property type="entry name" value="PspC-rel_TM"/>
</dbReference>
<comment type="subcellular location">
    <subcellularLocation>
        <location evidence="1">Cell membrane</location>
        <topology evidence="1">Single-pass membrane protein</topology>
    </subcellularLocation>
</comment>
<gene>
    <name evidence="10" type="ORF">EQG61_12745</name>
</gene>
<feature type="domain" description="PspC-related ToastRack" evidence="9">
    <location>
        <begin position="392"/>
        <end position="524"/>
    </location>
</feature>
<keyword evidence="3 6" id="KW-0812">Transmembrane</keyword>
<evidence type="ECO:0000256" key="6">
    <source>
        <dbReference type="SAM" id="Phobius"/>
    </source>
</evidence>
<feature type="transmembrane region" description="Helical" evidence="6">
    <location>
        <begin position="323"/>
        <end position="341"/>
    </location>
</feature>
<dbReference type="Pfam" id="PF22571">
    <property type="entry name" value="LiaI-LiaF-TM_PspC"/>
    <property type="match status" value="1"/>
</dbReference>
<dbReference type="RefSeq" id="WP_129462332.1">
    <property type="nucleotide sequence ID" value="NZ_SBKN01000009.1"/>
</dbReference>
<dbReference type="GO" id="GO:0005886">
    <property type="term" value="C:plasma membrane"/>
    <property type="evidence" value="ECO:0007669"/>
    <property type="project" value="UniProtKB-SubCell"/>
</dbReference>
<keyword evidence="2" id="KW-1003">Cell membrane</keyword>
<dbReference type="Proteomes" id="UP000289857">
    <property type="component" value="Unassembled WGS sequence"/>
</dbReference>